<comment type="caution">
    <text evidence="1">The sequence shown here is derived from an EMBL/GenBank/DDBJ whole genome shotgun (WGS) entry which is preliminary data.</text>
</comment>
<feature type="non-terminal residue" evidence="1">
    <location>
        <position position="1"/>
    </location>
</feature>
<dbReference type="Proteomes" id="UP001328107">
    <property type="component" value="Unassembled WGS sequence"/>
</dbReference>
<name>A0AAN4ZUA6_9BILA</name>
<keyword evidence="2" id="KW-1185">Reference proteome</keyword>
<evidence type="ECO:0000313" key="2">
    <source>
        <dbReference type="Proteomes" id="UP001328107"/>
    </source>
</evidence>
<proteinExistence type="predicted"/>
<reference evidence="2" key="1">
    <citation type="submission" date="2022-10" db="EMBL/GenBank/DDBJ databases">
        <title>Genome assembly of Pristionchus species.</title>
        <authorList>
            <person name="Yoshida K."/>
            <person name="Sommer R.J."/>
        </authorList>
    </citation>
    <scope>NUCLEOTIDE SEQUENCE [LARGE SCALE GENOMIC DNA]</scope>
    <source>
        <strain evidence="2">RS5460</strain>
    </source>
</reference>
<protein>
    <submittedName>
        <fullName evidence="1">Uncharacterized protein</fullName>
    </submittedName>
</protein>
<accession>A0AAN4ZUA6</accession>
<evidence type="ECO:0000313" key="1">
    <source>
        <dbReference type="EMBL" id="GMR44065.1"/>
    </source>
</evidence>
<dbReference type="AlphaFoldDB" id="A0AAN4ZUA6"/>
<gene>
    <name evidence="1" type="ORF">PMAYCL1PPCAC_14261</name>
</gene>
<sequence>VLLVTMMRNISGSTRTEKEHTICRQCSFVIVLEVMCISTRSFWILLAQDTLRISHIVQFVKGELVSSALNYVYMTRIKGTSLSSLGTRPVVLLSVPPLDSSILRST</sequence>
<organism evidence="1 2">
    <name type="scientific">Pristionchus mayeri</name>
    <dbReference type="NCBI Taxonomy" id="1317129"/>
    <lineage>
        <taxon>Eukaryota</taxon>
        <taxon>Metazoa</taxon>
        <taxon>Ecdysozoa</taxon>
        <taxon>Nematoda</taxon>
        <taxon>Chromadorea</taxon>
        <taxon>Rhabditida</taxon>
        <taxon>Rhabditina</taxon>
        <taxon>Diplogasteromorpha</taxon>
        <taxon>Diplogasteroidea</taxon>
        <taxon>Neodiplogasteridae</taxon>
        <taxon>Pristionchus</taxon>
    </lineage>
</organism>
<dbReference type="EMBL" id="BTRK01000003">
    <property type="protein sequence ID" value="GMR44065.1"/>
    <property type="molecule type" value="Genomic_DNA"/>
</dbReference>